<dbReference type="PANTHER" id="PTHR33385">
    <property type="entry name" value="PROTEIN XRI1"/>
    <property type="match status" value="1"/>
</dbReference>
<dbReference type="Proteomes" id="UP001327560">
    <property type="component" value="Chromosome 6"/>
</dbReference>
<name>A0AAQ3KNC0_9LILI</name>
<feature type="region of interest" description="Disordered" evidence="1">
    <location>
        <begin position="1"/>
        <end position="22"/>
    </location>
</feature>
<dbReference type="GO" id="GO:0007143">
    <property type="term" value="P:female meiotic nuclear division"/>
    <property type="evidence" value="ECO:0007669"/>
    <property type="project" value="InterPro"/>
</dbReference>
<protein>
    <submittedName>
        <fullName evidence="2">Protein XRI1-like isoform X4</fullName>
    </submittedName>
</protein>
<organism evidence="2 3">
    <name type="scientific">Canna indica</name>
    <name type="common">Indian-shot</name>
    <dbReference type="NCBI Taxonomy" id="4628"/>
    <lineage>
        <taxon>Eukaryota</taxon>
        <taxon>Viridiplantae</taxon>
        <taxon>Streptophyta</taxon>
        <taxon>Embryophyta</taxon>
        <taxon>Tracheophyta</taxon>
        <taxon>Spermatophyta</taxon>
        <taxon>Magnoliopsida</taxon>
        <taxon>Liliopsida</taxon>
        <taxon>Zingiberales</taxon>
        <taxon>Cannaceae</taxon>
        <taxon>Canna</taxon>
    </lineage>
</organism>
<proteinExistence type="predicted"/>
<evidence type="ECO:0000313" key="2">
    <source>
        <dbReference type="EMBL" id="WOL11389.1"/>
    </source>
</evidence>
<dbReference type="GO" id="GO:0007140">
    <property type="term" value="P:male meiotic nuclear division"/>
    <property type="evidence" value="ECO:0007669"/>
    <property type="project" value="InterPro"/>
</dbReference>
<keyword evidence="3" id="KW-1185">Reference proteome</keyword>
<reference evidence="2 3" key="1">
    <citation type="submission" date="2023-10" db="EMBL/GenBank/DDBJ databases">
        <title>Chromosome-scale genome assembly provides insights into flower coloration mechanisms of Canna indica.</title>
        <authorList>
            <person name="Li C."/>
        </authorList>
    </citation>
    <scope>NUCLEOTIDE SEQUENCE [LARGE SCALE GENOMIC DNA]</scope>
    <source>
        <tissue evidence="2">Flower</tissue>
    </source>
</reference>
<gene>
    <name evidence="2" type="ORF">Cni_G20151</name>
</gene>
<evidence type="ECO:0000313" key="3">
    <source>
        <dbReference type="Proteomes" id="UP001327560"/>
    </source>
</evidence>
<dbReference type="PANTHER" id="PTHR33385:SF4">
    <property type="entry name" value="PROTEIN XRI1"/>
    <property type="match status" value="1"/>
</dbReference>
<feature type="compositionally biased region" description="Acidic residues" evidence="1">
    <location>
        <begin position="1"/>
        <end position="13"/>
    </location>
</feature>
<dbReference type="AlphaFoldDB" id="A0AAQ3KNC0"/>
<evidence type="ECO:0000256" key="1">
    <source>
        <dbReference type="SAM" id="MobiDB-lite"/>
    </source>
</evidence>
<accession>A0AAQ3KNC0</accession>
<dbReference type="EMBL" id="CP136895">
    <property type="protein sequence ID" value="WOL11389.1"/>
    <property type="molecule type" value="Genomic_DNA"/>
</dbReference>
<sequence>MRDSDMWEWEQEDYGVPRDSQLGLPQFLCNDNNQKDESLLYMVGNQTPIRDCGEFGLYMSEIADKDKMGLEEQKETSRVKRRRVLQFTSDADGVSADNEQLSSAVISSKDDSTVGDVYPENLQWNSNWSSVDRFLFSNEVLDHSSDEWLDSYFNDNEIRSLNKNDQVKPNDQVDVSDFCNEEPAARTNALPTPSKSATLRIFKGRKSYINSPTKLTTSVAYPFTLVKPCQVQGHLTLKDINQRIRAPSPSRLRNQIDDDPSINYPTSAFSGKPVVVKTKILTEGGKGSITILRTKG</sequence>
<dbReference type="InterPro" id="IPR039933">
    <property type="entry name" value="XRI1"/>
</dbReference>